<evidence type="ECO:0000313" key="2">
    <source>
        <dbReference type="Proteomes" id="UP000318055"/>
    </source>
</evidence>
<organism evidence="1 2">
    <name type="scientific">Sphingomonas suaedae</name>
    <dbReference type="NCBI Taxonomy" id="2599297"/>
    <lineage>
        <taxon>Bacteria</taxon>
        <taxon>Pseudomonadati</taxon>
        <taxon>Pseudomonadota</taxon>
        <taxon>Alphaproteobacteria</taxon>
        <taxon>Sphingomonadales</taxon>
        <taxon>Sphingomonadaceae</taxon>
        <taxon>Sphingomonas</taxon>
    </lineage>
</organism>
<dbReference type="RefSeq" id="WP_145844859.1">
    <property type="nucleotide sequence ID" value="NZ_CP042239.1"/>
</dbReference>
<dbReference type="KEGG" id="ssua:FPZ54_02975"/>
<keyword evidence="2" id="KW-1185">Reference proteome</keyword>
<dbReference type="OrthoDB" id="7450571at2"/>
<protein>
    <submittedName>
        <fullName evidence="1">Uncharacterized protein</fullName>
    </submittedName>
</protein>
<sequence length="80" mass="8404">MPISKTSAIERVARVLAADRASANAHGDQHSAGSDVDAAWPEYRDQALAVLKTLREPDATMAAAGDADVWEKMALAAIGE</sequence>
<dbReference type="Proteomes" id="UP000318055">
    <property type="component" value="Chromosome"/>
</dbReference>
<dbReference type="AlphaFoldDB" id="A0A518RCA4"/>
<proteinExistence type="predicted"/>
<gene>
    <name evidence="1" type="ORF">FPZ54_02975</name>
</gene>
<evidence type="ECO:0000313" key="1">
    <source>
        <dbReference type="EMBL" id="QDX25087.1"/>
    </source>
</evidence>
<accession>A0A518RCA4</accession>
<name>A0A518RCA4_9SPHN</name>
<dbReference type="EMBL" id="CP042239">
    <property type="protein sequence ID" value="QDX25087.1"/>
    <property type="molecule type" value="Genomic_DNA"/>
</dbReference>
<reference evidence="1 2" key="1">
    <citation type="submission" date="2019-07" db="EMBL/GenBank/DDBJ databases">
        <title>Sphingomonas alkalisoli sp. nov., isolated from rhizosphere soil of Suaedae salsa.</title>
        <authorList>
            <person name="Zhang H."/>
            <person name="Xu L."/>
            <person name="Zhang J.-X."/>
            <person name="Sun J.-Q."/>
        </authorList>
    </citation>
    <scope>NUCLEOTIDE SEQUENCE [LARGE SCALE GENOMIC DNA]</scope>
    <source>
        <strain evidence="1 2">XS-10</strain>
    </source>
</reference>